<reference evidence="24" key="1">
    <citation type="submission" date="2019-05" db="EMBL/GenBank/DDBJ databases">
        <title>Chloroplast phylogenomic data support Paleocene - Eocene amphi-Pacific early radiation for the Asian Palmate core Araliaceae.</title>
        <authorList>
            <person name="Valcarcel V."/>
            <person name="Wen J."/>
        </authorList>
    </citation>
    <scope>NUCLEOTIDE SEQUENCE</scope>
</reference>
<keyword evidence="14 20" id="KW-1133">Transmembrane helix</keyword>
<dbReference type="GO" id="GO:0042773">
    <property type="term" value="P:ATP synthesis coupled electron transport"/>
    <property type="evidence" value="ECO:0007669"/>
    <property type="project" value="InterPro"/>
</dbReference>
<geneLocation type="chloroplast" evidence="24"/>
<evidence type="ECO:0000313" key="24">
    <source>
        <dbReference type="EMBL" id="QIQ27349.1"/>
    </source>
</evidence>
<dbReference type="Pfam" id="PF00662">
    <property type="entry name" value="Proton_antipo_N"/>
    <property type="match status" value="1"/>
</dbReference>
<evidence type="ECO:0000256" key="6">
    <source>
        <dbReference type="ARBA" id="ARBA00022448"/>
    </source>
</evidence>
<dbReference type="Pfam" id="PF01010">
    <property type="entry name" value="Proton_antipo_C"/>
    <property type="match status" value="1"/>
</dbReference>
<keyword evidence="9 20" id="KW-0812">Transmembrane</keyword>
<evidence type="ECO:0000256" key="19">
    <source>
        <dbReference type="ARBA" id="ARBA00048026"/>
    </source>
</evidence>
<keyword evidence="12 20" id="KW-0618">Plastoquinone</keyword>
<dbReference type="InterPro" id="IPR001516">
    <property type="entry name" value="Proton_antipo_N"/>
</dbReference>
<evidence type="ECO:0000259" key="22">
    <source>
        <dbReference type="Pfam" id="PF00662"/>
    </source>
</evidence>
<keyword evidence="16 20" id="KW-0793">Thylakoid</keyword>
<dbReference type="PRINTS" id="PR01435">
    <property type="entry name" value="NPOXDRDTASE5"/>
</dbReference>
<dbReference type="PANTHER" id="PTHR42829:SF2">
    <property type="entry name" value="NADH-UBIQUINONE OXIDOREDUCTASE CHAIN 5"/>
    <property type="match status" value="1"/>
</dbReference>
<keyword evidence="17 20" id="KW-0472">Membrane</keyword>
<feature type="transmembrane region" description="Helical" evidence="20">
    <location>
        <begin position="187"/>
        <end position="203"/>
    </location>
</feature>
<name>A0A6G9IS40_9APIA</name>
<feature type="transmembrane region" description="Helical" evidence="20">
    <location>
        <begin position="6"/>
        <end position="28"/>
    </location>
</feature>
<keyword evidence="8 20" id="KW-0934">Plastid</keyword>
<accession>A0A6G9IS40</accession>
<comment type="catalytic activity">
    <reaction evidence="18 20">
        <text>a plastoquinone + NADPH + (n+1) H(+)(in) = a plastoquinol + NADP(+) + n H(+)(out)</text>
        <dbReference type="Rhea" id="RHEA:42612"/>
        <dbReference type="Rhea" id="RHEA-COMP:9561"/>
        <dbReference type="Rhea" id="RHEA-COMP:9562"/>
        <dbReference type="ChEBI" id="CHEBI:15378"/>
        <dbReference type="ChEBI" id="CHEBI:17757"/>
        <dbReference type="ChEBI" id="CHEBI:57783"/>
        <dbReference type="ChEBI" id="CHEBI:58349"/>
        <dbReference type="ChEBI" id="CHEBI:62192"/>
    </reaction>
</comment>
<dbReference type="NCBIfam" id="NF005141">
    <property type="entry name" value="PRK06590.1"/>
    <property type="match status" value="1"/>
</dbReference>
<keyword evidence="11 20" id="KW-0521">NADP</keyword>
<keyword evidence="7 20" id="KW-0150">Chloroplast</keyword>
<keyword evidence="6 20" id="KW-0813">Transport</keyword>
<evidence type="ECO:0000256" key="13">
    <source>
        <dbReference type="ARBA" id="ARBA00022967"/>
    </source>
</evidence>
<dbReference type="GO" id="GO:0048038">
    <property type="term" value="F:quinone binding"/>
    <property type="evidence" value="ECO:0007669"/>
    <property type="project" value="UniProtKB-KW"/>
</dbReference>
<evidence type="ECO:0000256" key="17">
    <source>
        <dbReference type="ARBA" id="ARBA00023136"/>
    </source>
</evidence>
<feature type="transmembrane region" description="Helical" evidence="20">
    <location>
        <begin position="424"/>
        <end position="447"/>
    </location>
</feature>
<organism evidence="24">
    <name type="scientific">Aralia excelsa</name>
    <dbReference type="NCBI Taxonomy" id="133955"/>
    <lineage>
        <taxon>Eukaryota</taxon>
        <taxon>Viridiplantae</taxon>
        <taxon>Streptophyta</taxon>
        <taxon>Embryophyta</taxon>
        <taxon>Tracheophyta</taxon>
        <taxon>Spermatophyta</taxon>
        <taxon>Magnoliopsida</taxon>
        <taxon>eudicotyledons</taxon>
        <taxon>Gunneridae</taxon>
        <taxon>Pentapetalae</taxon>
        <taxon>asterids</taxon>
        <taxon>campanulids</taxon>
        <taxon>Apiales</taxon>
        <taxon>Araliaceae</taxon>
        <taxon>Aralia</taxon>
    </lineage>
</organism>
<evidence type="ECO:0000256" key="7">
    <source>
        <dbReference type="ARBA" id="ARBA00022528"/>
    </source>
</evidence>
<proteinExistence type="inferred from homology"/>
<dbReference type="EC" id="7.1.1.-" evidence="20"/>
<feature type="transmembrane region" description="Helical" evidence="20">
    <location>
        <begin position="293"/>
        <end position="311"/>
    </location>
</feature>
<evidence type="ECO:0000256" key="12">
    <source>
        <dbReference type="ARBA" id="ARBA00022957"/>
    </source>
</evidence>
<dbReference type="EMBL" id="MK943809">
    <property type="protein sequence ID" value="QIQ27349.1"/>
    <property type="molecule type" value="Genomic_DNA"/>
</dbReference>
<feature type="transmembrane region" description="Helical" evidence="20">
    <location>
        <begin position="121"/>
        <end position="139"/>
    </location>
</feature>
<evidence type="ECO:0000256" key="3">
    <source>
        <dbReference type="ARBA" id="ARBA00008200"/>
    </source>
</evidence>
<comment type="similarity">
    <text evidence="3 20">Belongs to the complex I subunit 5 family.</text>
</comment>
<feature type="transmembrane region" description="Helical" evidence="20">
    <location>
        <begin position="351"/>
        <end position="373"/>
    </location>
</feature>
<evidence type="ECO:0000256" key="11">
    <source>
        <dbReference type="ARBA" id="ARBA00022857"/>
    </source>
</evidence>
<evidence type="ECO:0000256" key="20">
    <source>
        <dbReference type="RuleBase" id="RU364062"/>
    </source>
</evidence>
<dbReference type="GO" id="GO:0008137">
    <property type="term" value="F:NADH dehydrogenase (ubiquinone) activity"/>
    <property type="evidence" value="ECO:0007669"/>
    <property type="project" value="InterPro"/>
</dbReference>
<dbReference type="InterPro" id="IPR001750">
    <property type="entry name" value="ND/Mrp_TM"/>
</dbReference>
<feature type="transmembrane region" description="Helical" evidence="20">
    <location>
        <begin position="85"/>
        <end position="109"/>
    </location>
</feature>
<evidence type="ECO:0000256" key="16">
    <source>
        <dbReference type="ARBA" id="ARBA00023078"/>
    </source>
</evidence>
<evidence type="ECO:0000256" key="1">
    <source>
        <dbReference type="ARBA" id="ARBA00004059"/>
    </source>
</evidence>
<feature type="transmembrane region" description="Helical" evidence="20">
    <location>
        <begin position="393"/>
        <end position="412"/>
    </location>
</feature>
<evidence type="ECO:0000256" key="2">
    <source>
        <dbReference type="ARBA" id="ARBA00004454"/>
    </source>
</evidence>
<evidence type="ECO:0000256" key="15">
    <source>
        <dbReference type="ARBA" id="ARBA00023027"/>
    </source>
</evidence>
<feature type="domain" description="NADH:ubiquinone/plastoquinone oxidoreductase chloroplast chain 5 C-terminal" evidence="23">
    <location>
        <begin position="448"/>
        <end position="688"/>
    </location>
</feature>
<evidence type="ECO:0000259" key="23">
    <source>
        <dbReference type="Pfam" id="PF01010"/>
    </source>
</evidence>
<feature type="transmembrane region" description="Helical" evidence="20">
    <location>
        <begin position="263"/>
        <end position="287"/>
    </location>
</feature>
<feature type="domain" description="NADH-Ubiquinone oxidoreductase (complex I) chain 5 N-terminal" evidence="22">
    <location>
        <begin position="75"/>
        <end position="125"/>
    </location>
</feature>
<protein>
    <recommendedName>
        <fullName evidence="5 20">NAD(P)H-quinone oxidoreductase subunit 5, chloroplastic</fullName>
        <ecNumber evidence="20">7.1.1.-</ecNumber>
    </recommendedName>
    <alternativeName>
        <fullName evidence="20">NADH-plastoquinone oxidoreductase subunit 5</fullName>
    </alternativeName>
</protein>
<feature type="domain" description="NADH:quinone oxidoreductase/Mrp antiporter transmembrane" evidence="21">
    <location>
        <begin position="141"/>
        <end position="441"/>
    </location>
</feature>
<dbReference type="GO" id="GO:0009535">
    <property type="term" value="C:chloroplast thylakoid membrane"/>
    <property type="evidence" value="ECO:0007669"/>
    <property type="project" value="UniProtKB-SubCell"/>
</dbReference>
<feature type="transmembrane region" description="Helical" evidence="20">
    <location>
        <begin position="145"/>
        <end position="166"/>
    </location>
</feature>
<dbReference type="PANTHER" id="PTHR42829">
    <property type="entry name" value="NADH-UBIQUINONE OXIDOREDUCTASE CHAIN 5"/>
    <property type="match status" value="1"/>
</dbReference>
<evidence type="ECO:0000256" key="9">
    <source>
        <dbReference type="ARBA" id="ARBA00022692"/>
    </source>
</evidence>
<comment type="catalytic activity">
    <reaction evidence="19 20">
        <text>a plastoquinone + NADH + (n+1) H(+)(in) = a plastoquinol + NAD(+) + n H(+)(out)</text>
        <dbReference type="Rhea" id="RHEA:42608"/>
        <dbReference type="Rhea" id="RHEA-COMP:9561"/>
        <dbReference type="Rhea" id="RHEA-COMP:9562"/>
        <dbReference type="ChEBI" id="CHEBI:15378"/>
        <dbReference type="ChEBI" id="CHEBI:17757"/>
        <dbReference type="ChEBI" id="CHEBI:57540"/>
        <dbReference type="ChEBI" id="CHEBI:57945"/>
        <dbReference type="ChEBI" id="CHEBI:62192"/>
    </reaction>
</comment>
<dbReference type="AlphaFoldDB" id="A0A6G9IS40"/>
<feature type="transmembrane region" description="Helical" evidence="20">
    <location>
        <begin position="721"/>
        <end position="749"/>
    </location>
</feature>
<gene>
    <name evidence="20 24" type="primary">ndhF</name>
</gene>
<evidence type="ECO:0000256" key="10">
    <source>
        <dbReference type="ARBA" id="ARBA00022719"/>
    </source>
</evidence>
<comment type="subcellular location">
    <subcellularLocation>
        <location evidence="2 20">Plastid</location>
        <location evidence="2 20">Chloroplast thylakoid membrane</location>
        <topology evidence="2 20">Multi-pass membrane protein</topology>
    </subcellularLocation>
</comment>
<feature type="transmembrane region" description="Helical" evidence="20">
    <location>
        <begin position="805"/>
        <end position="822"/>
    </location>
</feature>
<dbReference type="InterPro" id="IPR003945">
    <property type="entry name" value="NU5C-like"/>
</dbReference>
<dbReference type="InterPro" id="IPR018393">
    <property type="entry name" value="NADHpl_OxRdtase_5_subgr"/>
</dbReference>
<feature type="transmembrane region" description="Helical" evidence="20">
    <location>
        <begin position="545"/>
        <end position="566"/>
    </location>
</feature>
<evidence type="ECO:0000259" key="21">
    <source>
        <dbReference type="Pfam" id="PF00361"/>
    </source>
</evidence>
<feature type="transmembrane region" description="Helical" evidence="20">
    <location>
        <begin position="604"/>
        <end position="622"/>
    </location>
</feature>
<dbReference type="GO" id="GO:0003954">
    <property type="term" value="F:NADH dehydrogenase activity"/>
    <property type="evidence" value="ECO:0007669"/>
    <property type="project" value="TreeGrafter"/>
</dbReference>
<dbReference type="NCBIfam" id="TIGR01974">
    <property type="entry name" value="NDH_I_L"/>
    <property type="match status" value="1"/>
</dbReference>
<dbReference type="PRINTS" id="PR01434">
    <property type="entry name" value="NADHDHGNASE5"/>
</dbReference>
<evidence type="ECO:0000256" key="14">
    <source>
        <dbReference type="ARBA" id="ARBA00022989"/>
    </source>
</evidence>
<evidence type="ECO:0000256" key="5">
    <source>
        <dbReference type="ARBA" id="ARBA00018648"/>
    </source>
</evidence>
<evidence type="ECO:0000256" key="18">
    <source>
        <dbReference type="ARBA" id="ARBA00047726"/>
    </source>
</evidence>
<sequence length="855" mass="97763">MEQTYQYAWIIPFLPLPVPMLIGVGLLLFPTATKNLRRMWAFQSVLLLSIVMIFSINLSIQQINSSSIYQYVWSWIINNDFSLEFGYLIDPLTSIMSILITTVGIVVLVYSDNYMSHDQGYLRFFAYMSFFSTSMLGLVTSSNLIQIYIFWELVGMCSYLLIGFWFTRPVAANACQKAFVTNRVGDFGLLLGILGFYWITGSFEFRDLFKIFSNLIYNNEVNFLFVTLCAVLLFAGAVAKSAQFPLHVWLPDAMEGPTPISALIHAATMVAAGIFLVARLIPLFIVIPHIMNLISLVGIITVLLGATLALAQKDIKRGLAYSTMSQLGYMMLALGMGSYRSALFHLITHAYSKALLFLGSGSVIHSMETLVGYSPKKSQNMVFMGGLTKHVPITKTSFLLGTLSLCGIPPLACFWSKDEILNDTWLYSPIFAIIAWSTAGLTAFYMFRIYLLTFEGHLNVHFQNYKNTPFYSISLWGKEGSKRINKNFPLLTLLTMNNHEIASFFSKKTYQIDQNVRNITQPFITITYFGNKNIFSYPYESDNTMLFPILVLVLFTLFIGFLGIPFNQEGANLDILSKWLTPSINLFHQNLNNLIDWYEFAKDAIFSVSIAFFGIFIASFLYKPVYSSLQNLDLINSFVKMGPKRIFLDKIINGIYGWSCNRGYIDAFYATFFTGGIRGLAELTSFFDRQVIDGITNGVGVLSFFVGESIKSVGGGRISSYLFLYLSYVSIFLLIYYFFIFFIKYFYFVKIFLILIQIRNFINWAIVIGCLCKVEFILCFFLSIHSDLFRFIDFVRILLFFRKKGRRRIFFGGSLLFLFSPLRFGSCFYFYICFFLTFPPFFRCWGFFQFLSNNG</sequence>
<dbReference type="InterPro" id="IPR002128">
    <property type="entry name" value="NADH_UbQ_OxRdtase_chlpt_su5_C"/>
</dbReference>
<dbReference type="GO" id="GO:0015990">
    <property type="term" value="P:electron transport coupled proton transport"/>
    <property type="evidence" value="ECO:0007669"/>
    <property type="project" value="TreeGrafter"/>
</dbReference>
<comment type="subunit">
    <text evidence="4 20">NDH is composed of at least 16 different subunits, 5 of which are encoded in the nucleus.</text>
</comment>
<feature type="transmembrane region" description="Helical" evidence="20">
    <location>
        <begin position="40"/>
        <end position="60"/>
    </location>
</feature>
<dbReference type="Pfam" id="PF00361">
    <property type="entry name" value="Proton_antipo_M"/>
    <property type="match status" value="1"/>
</dbReference>
<keyword evidence="15 20" id="KW-0520">NAD</keyword>
<evidence type="ECO:0000256" key="8">
    <source>
        <dbReference type="ARBA" id="ARBA00022640"/>
    </source>
</evidence>
<keyword evidence="13" id="KW-1278">Translocase</keyword>
<evidence type="ECO:0000256" key="4">
    <source>
        <dbReference type="ARBA" id="ARBA00011199"/>
    </source>
</evidence>
<feature type="transmembrane region" description="Helical" evidence="20">
    <location>
        <begin position="223"/>
        <end position="242"/>
    </location>
</feature>
<dbReference type="Gene3D" id="1.20.5.2700">
    <property type="match status" value="1"/>
</dbReference>
<keyword evidence="10 20" id="KW-0874">Quinone</keyword>
<feature type="transmembrane region" description="Helical" evidence="20">
    <location>
        <begin position="318"/>
        <end position="339"/>
    </location>
</feature>
<comment type="function">
    <text evidence="1 20">NDH shuttles electrons from NAD(P)H:plastoquinone, via FMN and iron-sulfur (Fe-S) centers, to quinones in the photosynthetic chain and possibly in a chloroplast respiratory chain. The immediate electron acceptor for the enzyme in this species is believed to be plastoquinone. Couples the redox reaction to proton translocation, and thus conserves the redox energy in a proton gradient.</text>
</comment>
<feature type="transmembrane region" description="Helical" evidence="20">
    <location>
        <begin position="761"/>
        <end position="784"/>
    </location>
</feature>